<reference evidence="2" key="1">
    <citation type="submission" date="2021-01" db="EMBL/GenBank/DDBJ databases">
        <authorList>
            <consortium name="Genoscope - CEA"/>
            <person name="William W."/>
        </authorList>
    </citation>
    <scope>NUCLEOTIDE SEQUENCE</scope>
</reference>
<dbReference type="OrthoDB" id="308705at2759"/>
<feature type="transmembrane region" description="Helical" evidence="1">
    <location>
        <begin position="81"/>
        <end position="98"/>
    </location>
</feature>
<feature type="transmembrane region" description="Helical" evidence="1">
    <location>
        <begin position="146"/>
        <end position="167"/>
    </location>
</feature>
<dbReference type="AlphaFoldDB" id="A0A8S1RYK7"/>
<gene>
    <name evidence="2" type="ORF">POCTA_138.1.T0030400</name>
</gene>
<keyword evidence="1" id="KW-1133">Transmembrane helix</keyword>
<proteinExistence type="predicted"/>
<feature type="transmembrane region" description="Helical" evidence="1">
    <location>
        <begin position="110"/>
        <end position="134"/>
    </location>
</feature>
<comment type="caution">
    <text evidence="2">The sequence shown here is derived from an EMBL/GenBank/DDBJ whole genome shotgun (WGS) entry which is preliminary data.</text>
</comment>
<dbReference type="Proteomes" id="UP000683925">
    <property type="component" value="Unassembled WGS sequence"/>
</dbReference>
<sequence>MLSDITRNQGLYKALFLVIGIVLIVFCFFFNVSELETTAKGSYYLTFSSRGHSKLDGTDCYTDLPDCNGDSFCKTVKTTPYLGGFALGFAGLVLLFSLGESLISRVIKKYHIWIIQLIFLFFSWALILIIPVLYLTTKGEHWNLCWLPIIFEFAALISTTVSAFLYFKSNESKGQGLLS</sequence>
<feature type="transmembrane region" description="Helical" evidence="1">
    <location>
        <begin position="12"/>
        <end position="32"/>
    </location>
</feature>
<organism evidence="2 3">
    <name type="scientific">Paramecium octaurelia</name>
    <dbReference type="NCBI Taxonomy" id="43137"/>
    <lineage>
        <taxon>Eukaryota</taxon>
        <taxon>Sar</taxon>
        <taxon>Alveolata</taxon>
        <taxon>Ciliophora</taxon>
        <taxon>Intramacronucleata</taxon>
        <taxon>Oligohymenophorea</taxon>
        <taxon>Peniculida</taxon>
        <taxon>Parameciidae</taxon>
        <taxon>Paramecium</taxon>
    </lineage>
</organism>
<protein>
    <submittedName>
        <fullName evidence="2">Uncharacterized protein</fullName>
    </submittedName>
</protein>
<evidence type="ECO:0000313" key="2">
    <source>
        <dbReference type="EMBL" id="CAD8132373.1"/>
    </source>
</evidence>
<keyword evidence="1" id="KW-0812">Transmembrane</keyword>
<evidence type="ECO:0000256" key="1">
    <source>
        <dbReference type="SAM" id="Phobius"/>
    </source>
</evidence>
<keyword evidence="1" id="KW-0472">Membrane</keyword>
<name>A0A8S1RYK7_PAROT</name>
<evidence type="ECO:0000313" key="3">
    <source>
        <dbReference type="Proteomes" id="UP000683925"/>
    </source>
</evidence>
<dbReference type="OMA" id="NESKGQG"/>
<keyword evidence="3" id="KW-1185">Reference proteome</keyword>
<accession>A0A8S1RYK7</accession>
<dbReference type="EMBL" id="CAJJDP010000001">
    <property type="protein sequence ID" value="CAD8132373.1"/>
    <property type="molecule type" value="Genomic_DNA"/>
</dbReference>